<evidence type="ECO:0000313" key="1">
    <source>
        <dbReference type="EMBL" id="KZE49727.1"/>
    </source>
</evidence>
<organism evidence="1 2">
    <name type="scientific">Rossellomorea marisflavi</name>
    <dbReference type="NCBI Taxonomy" id="189381"/>
    <lineage>
        <taxon>Bacteria</taxon>
        <taxon>Bacillati</taxon>
        <taxon>Bacillota</taxon>
        <taxon>Bacilli</taxon>
        <taxon>Bacillales</taxon>
        <taxon>Bacillaceae</taxon>
        <taxon>Rossellomorea</taxon>
    </lineage>
</organism>
<evidence type="ECO:0000313" key="2">
    <source>
        <dbReference type="Proteomes" id="UP000076510"/>
    </source>
</evidence>
<dbReference type="RefSeq" id="WP_063191190.1">
    <property type="nucleotide sequence ID" value="NZ_CP047095.1"/>
</dbReference>
<sequence length="108" mass="12150">MLSYENVLLLFPESRGIRFPGLTFGMIATDPEKKMSKGLYVPLHGGEDLLGPIESGAIASLWLKDQVIPAHVPNHFPLFIVEDMKQAYERLIACWEGRSDTQIKPPRD</sequence>
<reference evidence="2" key="1">
    <citation type="submission" date="2016-01" db="EMBL/GenBank/DDBJ databases">
        <title>Whole genome sequencing of Bhargavaea cecembensis T14.</title>
        <authorList>
            <person name="Hong K.W."/>
        </authorList>
    </citation>
    <scope>NUCLEOTIDE SEQUENCE [LARGE SCALE GENOMIC DNA]</scope>
    <source>
        <strain evidence="2">M19</strain>
    </source>
</reference>
<comment type="caution">
    <text evidence="1">The sequence shown here is derived from an EMBL/GenBank/DDBJ whole genome shotgun (WGS) entry which is preliminary data.</text>
</comment>
<dbReference type="EMBL" id="LQQY01000012">
    <property type="protein sequence ID" value="KZE49727.1"/>
    <property type="molecule type" value="Genomic_DNA"/>
</dbReference>
<proteinExistence type="predicted"/>
<dbReference type="AlphaFoldDB" id="A0A163LDW5"/>
<dbReference type="OrthoDB" id="2966672at2"/>
<protein>
    <submittedName>
        <fullName evidence="1">Uncharacterized protein</fullName>
    </submittedName>
</protein>
<dbReference type="Proteomes" id="UP000076510">
    <property type="component" value="Unassembled WGS sequence"/>
</dbReference>
<accession>A0A163LDW5</accession>
<gene>
    <name evidence="1" type="ORF">AV649_01475</name>
</gene>
<name>A0A163LDW5_9BACI</name>